<dbReference type="Gene3D" id="3.10.129.10">
    <property type="entry name" value="Hotdog Thioesterase"/>
    <property type="match status" value="1"/>
</dbReference>
<evidence type="ECO:0000256" key="7">
    <source>
        <dbReference type="ARBA" id="ARBA00023239"/>
    </source>
</evidence>
<dbReference type="CDD" id="cd01288">
    <property type="entry name" value="FabZ"/>
    <property type="match status" value="1"/>
</dbReference>
<evidence type="ECO:0000313" key="11">
    <source>
        <dbReference type="Proteomes" id="UP000194474"/>
    </source>
</evidence>
<gene>
    <name evidence="9" type="primary">fabZ</name>
    <name evidence="10" type="ORF">SAMN06295905_0986</name>
</gene>
<accession>A0A1Y6EPH0</accession>
<keyword evidence="11" id="KW-1185">Reference proteome</keyword>
<dbReference type="NCBIfam" id="TIGR01750">
    <property type="entry name" value="fabZ"/>
    <property type="match status" value="1"/>
</dbReference>
<evidence type="ECO:0000256" key="4">
    <source>
        <dbReference type="ARBA" id="ARBA00022516"/>
    </source>
</evidence>
<keyword evidence="7 9" id="KW-0456">Lyase</keyword>
<evidence type="ECO:0000256" key="6">
    <source>
        <dbReference type="ARBA" id="ARBA00023098"/>
    </source>
</evidence>
<evidence type="ECO:0000256" key="2">
    <source>
        <dbReference type="ARBA" id="ARBA00009174"/>
    </source>
</evidence>
<dbReference type="AlphaFoldDB" id="A0A1Y6EPH0"/>
<organism evidence="10 11">
    <name type="scientific">Devosia lucknowensis</name>
    <dbReference type="NCBI Taxonomy" id="1096929"/>
    <lineage>
        <taxon>Bacteria</taxon>
        <taxon>Pseudomonadati</taxon>
        <taxon>Pseudomonadota</taxon>
        <taxon>Alphaproteobacteria</taxon>
        <taxon>Hyphomicrobiales</taxon>
        <taxon>Devosiaceae</taxon>
        <taxon>Devosia</taxon>
    </lineage>
</organism>
<reference evidence="11" key="1">
    <citation type="submission" date="2017-04" db="EMBL/GenBank/DDBJ databases">
        <authorList>
            <person name="Varghese N."/>
            <person name="Submissions S."/>
        </authorList>
    </citation>
    <scope>NUCLEOTIDE SEQUENCE [LARGE SCALE GENOMIC DNA]</scope>
</reference>
<evidence type="ECO:0000256" key="5">
    <source>
        <dbReference type="ARBA" id="ARBA00022556"/>
    </source>
</evidence>
<evidence type="ECO:0000313" key="10">
    <source>
        <dbReference type="EMBL" id="SMQ64457.1"/>
    </source>
</evidence>
<evidence type="ECO:0000256" key="9">
    <source>
        <dbReference type="HAMAP-Rule" id="MF_00406"/>
    </source>
</evidence>
<comment type="function">
    <text evidence="8 9">Involved in unsaturated fatty acids biosynthesis. Catalyzes the dehydration of short chain beta-hydroxyacyl-ACPs and long chain saturated and unsaturated beta-hydroxyacyl-ACPs.</text>
</comment>
<dbReference type="InterPro" id="IPR029069">
    <property type="entry name" value="HotDog_dom_sf"/>
</dbReference>
<comment type="similarity">
    <text evidence="2 9">Belongs to the thioester dehydratase family. FabZ subfamily.</text>
</comment>
<proteinExistence type="inferred from homology"/>
<dbReference type="PANTHER" id="PTHR30272">
    <property type="entry name" value="3-HYDROXYACYL-[ACYL-CARRIER-PROTEIN] DEHYDRATASE"/>
    <property type="match status" value="1"/>
</dbReference>
<dbReference type="GO" id="GO:0019171">
    <property type="term" value="F:(3R)-hydroxyacyl-[acyl-carrier-protein] dehydratase activity"/>
    <property type="evidence" value="ECO:0007669"/>
    <property type="project" value="UniProtKB-EC"/>
</dbReference>
<dbReference type="FunFam" id="3.10.129.10:FF:000001">
    <property type="entry name" value="3-hydroxyacyl-[acyl-carrier-protein] dehydratase FabZ"/>
    <property type="match status" value="1"/>
</dbReference>
<dbReference type="SUPFAM" id="SSF54637">
    <property type="entry name" value="Thioesterase/thiol ester dehydrase-isomerase"/>
    <property type="match status" value="1"/>
</dbReference>
<dbReference type="InterPro" id="IPR010084">
    <property type="entry name" value="FabZ"/>
</dbReference>
<dbReference type="GO" id="GO:0009245">
    <property type="term" value="P:lipid A biosynthetic process"/>
    <property type="evidence" value="ECO:0007669"/>
    <property type="project" value="UniProtKB-UniRule"/>
</dbReference>
<dbReference type="Pfam" id="PF07977">
    <property type="entry name" value="FabA"/>
    <property type="match status" value="1"/>
</dbReference>
<keyword evidence="4 9" id="KW-0444">Lipid biosynthesis</keyword>
<evidence type="ECO:0000256" key="1">
    <source>
        <dbReference type="ARBA" id="ARBA00004496"/>
    </source>
</evidence>
<name>A0A1Y6EPH0_9HYPH</name>
<sequence length="157" mass="16774">MNDTAAVTELDAMSIGEILEALPHRYPFLMIDRIVDINGDESAVGIKNVTYNEPIFTGHFPGNPIFPGVLIVEGMAQTAGAIVIKHDGNAGGKKIVLMLGVDNAKFRKPAGPGDVIEFHIAKMHRRRNVGRYKAEAKVNGAVIAEAEITAMIVGAPS</sequence>
<dbReference type="NCBIfam" id="NF000582">
    <property type="entry name" value="PRK00006.1"/>
    <property type="match status" value="1"/>
</dbReference>
<protein>
    <recommendedName>
        <fullName evidence="9">3-hydroxyacyl-[acyl-carrier-protein] dehydratase FabZ</fullName>
        <ecNumber evidence="9">4.2.1.59</ecNumber>
    </recommendedName>
    <alternativeName>
        <fullName evidence="9">(3R)-hydroxymyristoyl-[acyl-carrier-protein] dehydratase</fullName>
        <shortName evidence="9">(3R)-hydroxymyristoyl-ACP dehydrase</shortName>
    </alternativeName>
    <alternativeName>
        <fullName evidence="9">Beta-hydroxyacyl-ACP dehydratase</fullName>
    </alternativeName>
</protein>
<keyword evidence="3 9" id="KW-0963">Cytoplasm</keyword>
<dbReference type="PANTHER" id="PTHR30272:SF1">
    <property type="entry name" value="3-HYDROXYACYL-[ACYL-CARRIER-PROTEIN] DEHYDRATASE"/>
    <property type="match status" value="1"/>
</dbReference>
<keyword evidence="5 9" id="KW-0441">Lipid A biosynthesis</keyword>
<dbReference type="GO" id="GO:0005737">
    <property type="term" value="C:cytoplasm"/>
    <property type="evidence" value="ECO:0007669"/>
    <property type="project" value="UniProtKB-SubCell"/>
</dbReference>
<dbReference type="GO" id="GO:0006633">
    <property type="term" value="P:fatty acid biosynthetic process"/>
    <property type="evidence" value="ECO:0007669"/>
    <property type="project" value="UniProtKB-UniRule"/>
</dbReference>
<dbReference type="Proteomes" id="UP000194474">
    <property type="component" value="Unassembled WGS sequence"/>
</dbReference>
<comment type="subcellular location">
    <subcellularLocation>
        <location evidence="1 9">Cytoplasm</location>
    </subcellularLocation>
</comment>
<dbReference type="EMBL" id="FXWK01000001">
    <property type="protein sequence ID" value="SMQ64457.1"/>
    <property type="molecule type" value="Genomic_DNA"/>
</dbReference>
<evidence type="ECO:0000256" key="8">
    <source>
        <dbReference type="ARBA" id="ARBA00025049"/>
    </source>
</evidence>
<dbReference type="InterPro" id="IPR013114">
    <property type="entry name" value="FabA_FabZ"/>
</dbReference>
<dbReference type="HAMAP" id="MF_00406">
    <property type="entry name" value="FabZ"/>
    <property type="match status" value="1"/>
</dbReference>
<dbReference type="RefSeq" id="WP_170926353.1">
    <property type="nucleotide sequence ID" value="NZ_FXWK01000001.1"/>
</dbReference>
<dbReference type="GO" id="GO:0016020">
    <property type="term" value="C:membrane"/>
    <property type="evidence" value="ECO:0007669"/>
    <property type="project" value="GOC"/>
</dbReference>
<evidence type="ECO:0000256" key="3">
    <source>
        <dbReference type="ARBA" id="ARBA00022490"/>
    </source>
</evidence>
<keyword evidence="6 9" id="KW-0443">Lipid metabolism</keyword>
<dbReference type="EC" id="4.2.1.59" evidence="9"/>
<comment type="catalytic activity">
    <reaction evidence="9">
        <text>a (3R)-hydroxyacyl-[ACP] = a (2E)-enoyl-[ACP] + H2O</text>
        <dbReference type="Rhea" id="RHEA:13097"/>
        <dbReference type="Rhea" id="RHEA-COMP:9925"/>
        <dbReference type="Rhea" id="RHEA-COMP:9945"/>
        <dbReference type="ChEBI" id="CHEBI:15377"/>
        <dbReference type="ChEBI" id="CHEBI:78784"/>
        <dbReference type="ChEBI" id="CHEBI:78827"/>
        <dbReference type="EC" id="4.2.1.59"/>
    </reaction>
</comment>
<feature type="active site" evidence="9">
    <location>
        <position position="59"/>
    </location>
</feature>